<organism evidence="2 3">
    <name type="scientific">Candidatus Hakubella thermalkaliphila</name>
    <dbReference type="NCBI Taxonomy" id="2754717"/>
    <lineage>
        <taxon>Bacteria</taxon>
        <taxon>Bacillati</taxon>
        <taxon>Actinomycetota</taxon>
        <taxon>Actinomycetota incertae sedis</taxon>
        <taxon>Candidatus Hakubellales</taxon>
        <taxon>Candidatus Hakubellaceae</taxon>
        <taxon>Candidatus Hakubella</taxon>
    </lineage>
</organism>
<proteinExistence type="predicted"/>
<protein>
    <submittedName>
        <fullName evidence="2">Uncharacterized protein</fullName>
    </submittedName>
</protein>
<evidence type="ECO:0000313" key="2">
    <source>
        <dbReference type="EMBL" id="GFP31853.1"/>
    </source>
</evidence>
<evidence type="ECO:0000313" key="3">
    <source>
        <dbReference type="Proteomes" id="UP000568877"/>
    </source>
</evidence>
<comment type="caution">
    <text evidence="2">The sequence shown here is derived from an EMBL/GenBank/DDBJ whole genome shotgun (WGS) entry which is preliminary data.</text>
</comment>
<sequence>MIGSIWAFLQTVISDLQISGGFGIGMSFESLGILFAAAPMLVVARARSSSDPITYLLSVLFGSIGATLGSMLRLTWRGLETELWTGS</sequence>
<dbReference type="Proteomes" id="UP000568877">
    <property type="component" value="Unassembled WGS sequence"/>
</dbReference>
<reference evidence="2 3" key="1">
    <citation type="journal article" date="2020" name="Front. Microbiol.">
        <title>Single-cell genomics of novel Actinobacteria with the Wood-Ljungdahl pathway discovered in a serpentinizing system.</title>
        <authorList>
            <person name="Merino N."/>
            <person name="Kawai M."/>
            <person name="Boyd E.S."/>
            <person name="Colman D.R."/>
            <person name="McGlynn S.E."/>
            <person name="Nealson K.H."/>
            <person name="Kurokawa K."/>
            <person name="Hongoh Y."/>
        </authorList>
    </citation>
    <scope>NUCLEOTIDE SEQUENCE [LARGE SCALE GENOMIC DNA]</scope>
    <source>
        <strain evidence="2 3">S42</strain>
    </source>
</reference>
<evidence type="ECO:0000256" key="1">
    <source>
        <dbReference type="SAM" id="Phobius"/>
    </source>
</evidence>
<keyword evidence="1" id="KW-0472">Membrane</keyword>
<feature type="transmembrane region" description="Helical" evidence="1">
    <location>
        <begin position="24"/>
        <end position="43"/>
    </location>
</feature>
<dbReference type="AlphaFoldDB" id="A0A6V8PHU5"/>
<feature type="transmembrane region" description="Helical" evidence="1">
    <location>
        <begin position="55"/>
        <end position="76"/>
    </location>
</feature>
<keyword evidence="1" id="KW-1133">Transmembrane helix</keyword>
<gene>
    <name evidence="2" type="ORF">HKBW3S42_00159</name>
</gene>
<accession>A0A6V8PHU5</accession>
<dbReference type="EMBL" id="BLSA01000010">
    <property type="protein sequence ID" value="GFP31853.1"/>
    <property type="molecule type" value="Genomic_DNA"/>
</dbReference>
<keyword evidence="1" id="KW-0812">Transmembrane</keyword>
<name>A0A6V8PHU5_9ACTN</name>